<dbReference type="Proteomes" id="UP000178254">
    <property type="component" value="Unassembled WGS sequence"/>
</dbReference>
<gene>
    <name evidence="2" type="ORF">A2538_00280</name>
</gene>
<reference evidence="2 3" key="1">
    <citation type="journal article" date="2016" name="Nat. Commun.">
        <title>Thousands of microbial genomes shed light on interconnected biogeochemical processes in an aquifer system.</title>
        <authorList>
            <person name="Anantharaman K."/>
            <person name="Brown C.T."/>
            <person name="Hug L.A."/>
            <person name="Sharon I."/>
            <person name="Castelle C.J."/>
            <person name="Probst A.J."/>
            <person name="Thomas B.C."/>
            <person name="Singh A."/>
            <person name="Wilkins M.J."/>
            <person name="Karaoz U."/>
            <person name="Brodie E.L."/>
            <person name="Williams K.H."/>
            <person name="Hubbard S.S."/>
            <person name="Banfield J.F."/>
        </authorList>
    </citation>
    <scope>NUCLEOTIDE SEQUENCE [LARGE SCALE GENOMIC DNA]</scope>
</reference>
<feature type="domain" description="Transcription regulator TrmB N-terminal" evidence="1">
    <location>
        <begin position="14"/>
        <end position="82"/>
    </location>
</feature>
<dbReference type="InterPro" id="IPR051797">
    <property type="entry name" value="TrmB-like"/>
</dbReference>
<dbReference type="Gene3D" id="1.10.10.10">
    <property type="entry name" value="Winged helix-like DNA-binding domain superfamily/Winged helix DNA-binding domain"/>
    <property type="match status" value="1"/>
</dbReference>
<dbReference type="InterPro" id="IPR002831">
    <property type="entry name" value="Tscrpt_reg_TrmB_N"/>
</dbReference>
<dbReference type="Pfam" id="PF01978">
    <property type="entry name" value="TrmB"/>
    <property type="match status" value="1"/>
</dbReference>
<name>A0A1F6PEI8_9BACT</name>
<dbReference type="PANTHER" id="PTHR34293:SF1">
    <property type="entry name" value="HTH-TYPE TRANSCRIPTIONAL REGULATOR TRMBL2"/>
    <property type="match status" value="1"/>
</dbReference>
<dbReference type="AlphaFoldDB" id="A0A1F6PEI8"/>
<evidence type="ECO:0000259" key="1">
    <source>
        <dbReference type="Pfam" id="PF01978"/>
    </source>
</evidence>
<sequence length="270" mass="30694">MAKQKSPSQITNILSTLGVGEHEAQLYVLMLKNAPGTAQELQLLSHIPRTLLYYLLRQLVAVGLVGARKEKWRTIYRAVDPEHLYELLSQREQAVATDAIHLRRLIPDLRRSYRLAGARPGIKTFDGMAEYDRALLAVVASRPGVIRTYRPFDQNKKPGLEAREMFADRCVAKKIKTKILLPDDPASRALVLKTSYNDYTQFRLEKSTLSGGVDIMIYSGKILYTTYNSHEPSALLVEDVALAQWQEKQFDYIWDKSTDITLLSINEKLV</sequence>
<organism evidence="2 3">
    <name type="scientific">Candidatus Magasanikbacteria bacterium RIFOXYD2_FULL_41_14</name>
    <dbReference type="NCBI Taxonomy" id="1798709"/>
    <lineage>
        <taxon>Bacteria</taxon>
        <taxon>Candidatus Magasanikiibacteriota</taxon>
    </lineage>
</organism>
<dbReference type="STRING" id="1798709.A2538_00280"/>
<dbReference type="EMBL" id="MFRE01000007">
    <property type="protein sequence ID" value="OGH94582.1"/>
    <property type="molecule type" value="Genomic_DNA"/>
</dbReference>
<dbReference type="PANTHER" id="PTHR34293">
    <property type="entry name" value="HTH-TYPE TRANSCRIPTIONAL REGULATOR TRMBL2"/>
    <property type="match status" value="1"/>
</dbReference>
<dbReference type="SUPFAM" id="SSF46785">
    <property type="entry name" value="Winged helix' DNA-binding domain"/>
    <property type="match status" value="1"/>
</dbReference>
<dbReference type="InterPro" id="IPR036388">
    <property type="entry name" value="WH-like_DNA-bd_sf"/>
</dbReference>
<evidence type="ECO:0000313" key="2">
    <source>
        <dbReference type="EMBL" id="OGH94582.1"/>
    </source>
</evidence>
<protein>
    <recommendedName>
        <fullName evidence="1">Transcription regulator TrmB N-terminal domain-containing protein</fullName>
    </recommendedName>
</protein>
<accession>A0A1F6PEI8</accession>
<proteinExistence type="predicted"/>
<evidence type="ECO:0000313" key="3">
    <source>
        <dbReference type="Proteomes" id="UP000178254"/>
    </source>
</evidence>
<comment type="caution">
    <text evidence="2">The sequence shown here is derived from an EMBL/GenBank/DDBJ whole genome shotgun (WGS) entry which is preliminary data.</text>
</comment>
<dbReference type="InterPro" id="IPR036390">
    <property type="entry name" value="WH_DNA-bd_sf"/>
</dbReference>